<evidence type="ECO:0000313" key="2">
    <source>
        <dbReference type="Proteomes" id="UP000828941"/>
    </source>
</evidence>
<reference evidence="1 2" key="1">
    <citation type="journal article" date="2022" name="DNA Res.">
        <title>Chromosomal-level genome assembly of the orchid tree Bauhinia variegata (Leguminosae; Cercidoideae) supports the allotetraploid origin hypothesis of Bauhinia.</title>
        <authorList>
            <person name="Zhong Y."/>
            <person name="Chen Y."/>
            <person name="Zheng D."/>
            <person name="Pang J."/>
            <person name="Liu Y."/>
            <person name="Luo S."/>
            <person name="Meng S."/>
            <person name="Qian L."/>
            <person name="Wei D."/>
            <person name="Dai S."/>
            <person name="Zhou R."/>
        </authorList>
    </citation>
    <scope>NUCLEOTIDE SEQUENCE [LARGE SCALE GENOMIC DNA]</scope>
    <source>
        <strain evidence="1">BV-YZ2020</strain>
    </source>
</reference>
<comment type="caution">
    <text evidence="1">The sequence shown here is derived from an EMBL/GenBank/DDBJ whole genome shotgun (WGS) entry which is preliminary data.</text>
</comment>
<accession>A0ACB9L941</accession>
<protein>
    <submittedName>
        <fullName evidence="1">Uncharacterized protein</fullName>
    </submittedName>
</protein>
<sequence length="780" mass="86926">MRISTPAHLLKRFPLPRIYCCKSSASDSSSHLDRELISLSRRVSTLQSLLQYHAVVLTTGNSNNVFIASKLISLYESVNDPTSSTKVFDSVCPKDTFIWNSIVKCHYSNGKFSQAISFHDRMRASGVLPNQFSIPMVAAACAELMLLDHGKNIHGLTSKLGLFADNSAVGSSFVSLYSRCGQMNDASLMFDEILVRDVVAWTALVIGYVQNDESEKGLKCLCEMHRVGEDGEKPNFRTLEGGFQACGNLGALSEGKCLHGLVIKSGIGCSQVIQSSLLFMYCRCGTPHEAYQSFCEVINKDLLSWTSIISIYARSGFMTECIRLLWEMQENQIYPDGIVISCILSGFSNSMNLYEGKAFHGLIIRRHYVSDEMVHHALLFMYCKFGMLSLAERLFHGSQQSRDCWNSMVFGYGKIGISLKCIELFREMQHLGIHSDSNSLISTMASCSQLGATNLERSVHCHVIKSSMDDNVSVANSLIGMYGKCGNISVASRIFDRMERDVISWNTLISSHVRVGNYGEAIDLFNQMVVEDQEPNTATLVAVLSACSHLASLEKGERVHHYLNRKGFKLNLPLGTALVDMYAKCGQLKRSRQLFNLLEEKDAICWNVMISGYGMNGNAELALELFQQMEISNVKPNELTFLALLSACAHSGLVEEGKYLFTRMQSYSVKPNLKHYTCMVDLLGRSGNLQEAEALVLSMPISPDGGLWGALLNACKIHNQTEMGIKIARYAIDSDPENDGYYIMLINMYSSIGRWEEAEKVRRTMVESFSIRKKAGWSML</sequence>
<name>A0ACB9L941_BAUVA</name>
<keyword evidence="2" id="KW-1185">Reference proteome</keyword>
<proteinExistence type="predicted"/>
<dbReference type="EMBL" id="CM039437">
    <property type="protein sequence ID" value="KAI4306045.1"/>
    <property type="molecule type" value="Genomic_DNA"/>
</dbReference>
<evidence type="ECO:0000313" key="1">
    <source>
        <dbReference type="EMBL" id="KAI4306045.1"/>
    </source>
</evidence>
<gene>
    <name evidence="1" type="ORF">L6164_029357</name>
</gene>
<organism evidence="1 2">
    <name type="scientific">Bauhinia variegata</name>
    <name type="common">Purple orchid tree</name>
    <name type="synonym">Phanera variegata</name>
    <dbReference type="NCBI Taxonomy" id="167791"/>
    <lineage>
        <taxon>Eukaryota</taxon>
        <taxon>Viridiplantae</taxon>
        <taxon>Streptophyta</taxon>
        <taxon>Embryophyta</taxon>
        <taxon>Tracheophyta</taxon>
        <taxon>Spermatophyta</taxon>
        <taxon>Magnoliopsida</taxon>
        <taxon>eudicotyledons</taxon>
        <taxon>Gunneridae</taxon>
        <taxon>Pentapetalae</taxon>
        <taxon>rosids</taxon>
        <taxon>fabids</taxon>
        <taxon>Fabales</taxon>
        <taxon>Fabaceae</taxon>
        <taxon>Cercidoideae</taxon>
        <taxon>Cercideae</taxon>
        <taxon>Bauhiniinae</taxon>
        <taxon>Bauhinia</taxon>
    </lineage>
</organism>
<dbReference type="Proteomes" id="UP000828941">
    <property type="component" value="Chromosome 12"/>
</dbReference>